<sequence>MVDHNQALVNLFSLACDFIVVLYTYFLTLNMVSITRSVIKHAPGSFKNRIINPNHDTKTVTIILFVLFNGFLIQFCNRVCNDPVALRASVFSEI</sequence>
<protein>
    <submittedName>
        <fullName evidence="2">Uncharacterized protein</fullName>
    </submittedName>
</protein>
<reference evidence="2 3" key="1">
    <citation type="journal article" date="2018" name="Sci. Rep.">
        <title>Genomic signatures of local adaptation to the degree of environmental predictability in rotifers.</title>
        <authorList>
            <person name="Franch-Gras L."/>
            <person name="Hahn C."/>
            <person name="Garcia-Roger E.M."/>
            <person name="Carmona M.J."/>
            <person name="Serra M."/>
            <person name="Gomez A."/>
        </authorList>
    </citation>
    <scope>NUCLEOTIDE SEQUENCE [LARGE SCALE GENOMIC DNA]</scope>
    <source>
        <strain evidence="2">HYR1</strain>
    </source>
</reference>
<keyword evidence="1" id="KW-0812">Transmembrane</keyword>
<evidence type="ECO:0000256" key="1">
    <source>
        <dbReference type="SAM" id="Phobius"/>
    </source>
</evidence>
<gene>
    <name evidence="2" type="ORF">BpHYR1_006710</name>
</gene>
<feature type="transmembrane region" description="Helical" evidence="1">
    <location>
        <begin position="12"/>
        <end position="32"/>
    </location>
</feature>
<keyword evidence="1" id="KW-0472">Membrane</keyword>
<organism evidence="2 3">
    <name type="scientific">Brachionus plicatilis</name>
    <name type="common">Marine rotifer</name>
    <name type="synonym">Brachionus muelleri</name>
    <dbReference type="NCBI Taxonomy" id="10195"/>
    <lineage>
        <taxon>Eukaryota</taxon>
        <taxon>Metazoa</taxon>
        <taxon>Spiralia</taxon>
        <taxon>Gnathifera</taxon>
        <taxon>Rotifera</taxon>
        <taxon>Eurotatoria</taxon>
        <taxon>Monogononta</taxon>
        <taxon>Pseudotrocha</taxon>
        <taxon>Ploima</taxon>
        <taxon>Brachionidae</taxon>
        <taxon>Brachionus</taxon>
    </lineage>
</organism>
<proteinExistence type="predicted"/>
<dbReference type="AlphaFoldDB" id="A0A3M7RRR6"/>
<evidence type="ECO:0000313" key="3">
    <source>
        <dbReference type="Proteomes" id="UP000276133"/>
    </source>
</evidence>
<accession>A0A3M7RRR6</accession>
<evidence type="ECO:0000313" key="2">
    <source>
        <dbReference type="EMBL" id="RNA26027.1"/>
    </source>
</evidence>
<comment type="caution">
    <text evidence="2">The sequence shown here is derived from an EMBL/GenBank/DDBJ whole genome shotgun (WGS) entry which is preliminary data.</text>
</comment>
<keyword evidence="3" id="KW-1185">Reference proteome</keyword>
<name>A0A3M7RRR6_BRAPC</name>
<dbReference type="EMBL" id="REGN01002810">
    <property type="protein sequence ID" value="RNA26027.1"/>
    <property type="molecule type" value="Genomic_DNA"/>
</dbReference>
<keyword evidence="1" id="KW-1133">Transmembrane helix</keyword>
<dbReference type="Proteomes" id="UP000276133">
    <property type="component" value="Unassembled WGS sequence"/>
</dbReference>